<keyword evidence="3" id="KW-0328">Glycosyltransferase</keyword>
<dbReference type="RefSeq" id="WP_330194792.1">
    <property type="nucleotide sequence ID" value="NZ_JAZDRO010000001.1"/>
</dbReference>
<evidence type="ECO:0000259" key="2">
    <source>
        <dbReference type="Pfam" id="PF00535"/>
    </source>
</evidence>
<dbReference type="EMBL" id="JAZDRO010000001">
    <property type="protein sequence ID" value="MEE2565254.1"/>
    <property type="molecule type" value="Genomic_DNA"/>
</dbReference>
<dbReference type="CDD" id="cd00761">
    <property type="entry name" value="Glyco_tranf_GTA_type"/>
    <property type="match status" value="1"/>
</dbReference>
<keyword evidence="1" id="KW-0812">Transmembrane</keyword>
<proteinExistence type="predicted"/>
<evidence type="ECO:0000313" key="3">
    <source>
        <dbReference type="EMBL" id="MEE2565254.1"/>
    </source>
</evidence>
<feature type="transmembrane region" description="Helical" evidence="1">
    <location>
        <begin position="249"/>
        <end position="273"/>
    </location>
</feature>
<dbReference type="Gene3D" id="3.90.550.10">
    <property type="entry name" value="Spore Coat Polysaccharide Biosynthesis Protein SpsA, Chain A"/>
    <property type="match status" value="1"/>
</dbReference>
<feature type="domain" description="Glycosyltransferase 2-like" evidence="2">
    <location>
        <begin position="6"/>
        <end position="169"/>
    </location>
</feature>
<dbReference type="Pfam" id="PF00535">
    <property type="entry name" value="Glycos_transf_2"/>
    <property type="match status" value="1"/>
</dbReference>
<dbReference type="InterPro" id="IPR050834">
    <property type="entry name" value="Glycosyltransf_2"/>
</dbReference>
<evidence type="ECO:0000313" key="4">
    <source>
        <dbReference type="Proteomes" id="UP001310692"/>
    </source>
</evidence>
<comment type="caution">
    <text evidence="3">The sequence shown here is derived from an EMBL/GenBank/DDBJ whole genome shotgun (WGS) entry which is preliminary data.</text>
</comment>
<organism evidence="3 4">
    <name type="scientific">Hyphobacterium marinum</name>
    <dbReference type="NCBI Taxonomy" id="3116574"/>
    <lineage>
        <taxon>Bacteria</taxon>
        <taxon>Pseudomonadati</taxon>
        <taxon>Pseudomonadota</taxon>
        <taxon>Alphaproteobacteria</taxon>
        <taxon>Maricaulales</taxon>
        <taxon>Maricaulaceae</taxon>
        <taxon>Hyphobacterium</taxon>
    </lineage>
</organism>
<protein>
    <submittedName>
        <fullName evidence="3">Glycosyltransferase family 2 protein</fullName>
        <ecNumber evidence="3">2.4.-.-</ecNumber>
    </submittedName>
</protein>
<dbReference type="EC" id="2.4.-.-" evidence="3"/>
<dbReference type="Proteomes" id="UP001310692">
    <property type="component" value="Unassembled WGS sequence"/>
</dbReference>
<dbReference type="InterPro" id="IPR001173">
    <property type="entry name" value="Glyco_trans_2-like"/>
</dbReference>
<keyword evidence="3" id="KW-0808">Transferase</keyword>
<sequence length="309" mass="33487">MSPDVSIIIPTFRRPGGLSKAAYSVIGQANPCGLSLELLIVDNDPAGSARERSQAIAADAPFPVHYVHMPEPGVANARNAGVAASSAPLIAFLDDDEEAPRTWLCELVGAQRFHGADAVFGPVRARVPEDVRAHRDYYAEFFSRFGPEESGPIADYYGCGNSLVRRAALPNAEAPFAVERNAIGGEDDLLFGQMKAAHARFVWCEEAWVWEDPSLSRASLKYTLRRAFAYGQGPSAACASSRPANPLGVVFWMLVGAAQFAIYGIAALALWLVRAPRRARMLDKAMRGLGKVFWGGPFSQQFYGIHSTN</sequence>
<dbReference type="PANTHER" id="PTHR43685:SF2">
    <property type="entry name" value="GLYCOSYLTRANSFERASE 2-LIKE DOMAIN-CONTAINING PROTEIN"/>
    <property type="match status" value="1"/>
</dbReference>
<keyword evidence="1" id="KW-1133">Transmembrane helix</keyword>
<gene>
    <name evidence="3" type="ORF">V0U35_01070</name>
</gene>
<dbReference type="PANTHER" id="PTHR43685">
    <property type="entry name" value="GLYCOSYLTRANSFERASE"/>
    <property type="match status" value="1"/>
</dbReference>
<evidence type="ECO:0000256" key="1">
    <source>
        <dbReference type="SAM" id="Phobius"/>
    </source>
</evidence>
<name>A0ABU7LUN7_9PROT</name>
<accession>A0ABU7LUN7</accession>
<dbReference type="GO" id="GO:0016757">
    <property type="term" value="F:glycosyltransferase activity"/>
    <property type="evidence" value="ECO:0007669"/>
    <property type="project" value="UniProtKB-KW"/>
</dbReference>
<dbReference type="InterPro" id="IPR029044">
    <property type="entry name" value="Nucleotide-diphossugar_trans"/>
</dbReference>
<dbReference type="SUPFAM" id="SSF53448">
    <property type="entry name" value="Nucleotide-diphospho-sugar transferases"/>
    <property type="match status" value="1"/>
</dbReference>
<keyword evidence="1" id="KW-0472">Membrane</keyword>
<keyword evidence="4" id="KW-1185">Reference proteome</keyword>
<reference evidence="3 4" key="1">
    <citation type="submission" date="2024-01" db="EMBL/GenBank/DDBJ databases">
        <title>Hyphobacterium bacterium isolated from marine sediment.</title>
        <authorList>
            <person name="Zhao S."/>
        </authorList>
    </citation>
    <scope>NUCLEOTIDE SEQUENCE [LARGE SCALE GENOMIC DNA]</scope>
    <source>
        <strain evidence="3 4">Y60-23</strain>
    </source>
</reference>